<evidence type="ECO:0000313" key="5">
    <source>
        <dbReference type="Proteomes" id="UP000763557"/>
    </source>
</evidence>
<keyword evidence="2" id="KW-0472">Membrane</keyword>
<feature type="region of interest" description="Disordered" evidence="1">
    <location>
        <begin position="67"/>
        <end position="106"/>
    </location>
</feature>
<evidence type="ECO:0000259" key="3">
    <source>
        <dbReference type="PROSITE" id="PS51175"/>
    </source>
</evidence>
<gene>
    <name evidence="4" type="ORF">GC106_23710</name>
</gene>
<name>A0ABX2F2G4_9PSEU</name>
<keyword evidence="5" id="KW-1185">Reference proteome</keyword>
<dbReference type="SUPFAM" id="SSF49785">
    <property type="entry name" value="Galactose-binding domain-like"/>
    <property type="match status" value="1"/>
</dbReference>
<feature type="domain" description="CBM6" evidence="3">
    <location>
        <begin position="109"/>
        <end position="232"/>
    </location>
</feature>
<dbReference type="RefSeq" id="WP_312872612.1">
    <property type="nucleotide sequence ID" value="NZ_CBCSGW010000013.1"/>
</dbReference>
<proteinExistence type="predicted"/>
<dbReference type="PROSITE" id="PS51175">
    <property type="entry name" value="CBM6"/>
    <property type="match status" value="1"/>
</dbReference>
<dbReference type="InterPro" id="IPR005084">
    <property type="entry name" value="CBM6"/>
</dbReference>
<dbReference type="CDD" id="cd04082">
    <property type="entry name" value="CBM35_pectate_lyase-like"/>
    <property type="match status" value="1"/>
</dbReference>
<keyword evidence="2" id="KW-1133">Transmembrane helix</keyword>
<feature type="compositionally biased region" description="Pro residues" evidence="1">
    <location>
        <begin position="94"/>
        <end position="104"/>
    </location>
</feature>
<evidence type="ECO:0000313" key="4">
    <source>
        <dbReference type="EMBL" id="NRN65161.1"/>
    </source>
</evidence>
<organism evidence="4 5">
    <name type="scientific">Kibdelosporangium persicum</name>
    <dbReference type="NCBI Taxonomy" id="2698649"/>
    <lineage>
        <taxon>Bacteria</taxon>
        <taxon>Bacillati</taxon>
        <taxon>Actinomycetota</taxon>
        <taxon>Actinomycetes</taxon>
        <taxon>Pseudonocardiales</taxon>
        <taxon>Pseudonocardiaceae</taxon>
        <taxon>Kibdelosporangium</taxon>
    </lineage>
</organism>
<dbReference type="Pfam" id="PF03422">
    <property type="entry name" value="CBM_6"/>
    <property type="match status" value="1"/>
</dbReference>
<sequence>MNRRVRWAVVGAGACAVVAVVTTLLMSPVDQPVGARITVPQADATKEATLPPPPSSVSVILPAPPIDTPPSTAHDIPARNTPATVPPEHRRHVPAPPPPEPAPPKFSAAELQAENARVRHGDVESEHAGFTGSGYVNYDNEAGSSVEWTVTASTTTAADVVFRFANGSSERRPMDIRVNGILARTVTFPVTDGWSDWRTVTVPVNLLAGTNTVKATATTSNGGPNVDRITLG</sequence>
<feature type="transmembrane region" description="Helical" evidence="2">
    <location>
        <begin position="7"/>
        <end position="26"/>
    </location>
</feature>
<dbReference type="EMBL" id="JAAATY010000005">
    <property type="protein sequence ID" value="NRN65161.1"/>
    <property type="molecule type" value="Genomic_DNA"/>
</dbReference>
<evidence type="ECO:0000256" key="1">
    <source>
        <dbReference type="SAM" id="MobiDB-lite"/>
    </source>
</evidence>
<dbReference type="InterPro" id="IPR008979">
    <property type="entry name" value="Galactose-bd-like_sf"/>
</dbReference>
<accession>A0ABX2F2G4</accession>
<protein>
    <submittedName>
        <fullName evidence="4">Carbohydrate binding module (Family 35)</fullName>
    </submittedName>
</protein>
<dbReference type="Gene3D" id="2.60.120.260">
    <property type="entry name" value="Galactose-binding domain-like"/>
    <property type="match status" value="1"/>
</dbReference>
<keyword evidence="2" id="KW-0812">Transmembrane</keyword>
<dbReference type="Proteomes" id="UP000763557">
    <property type="component" value="Unassembled WGS sequence"/>
</dbReference>
<evidence type="ECO:0000256" key="2">
    <source>
        <dbReference type="SAM" id="Phobius"/>
    </source>
</evidence>
<reference evidence="4 5" key="1">
    <citation type="submission" date="2020-01" db="EMBL/GenBank/DDBJ databases">
        <title>Kibdelosporangium persica a novel Actinomycetes from a hot desert in Iran.</title>
        <authorList>
            <person name="Safaei N."/>
            <person name="Zaburannyi N."/>
            <person name="Mueller R."/>
            <person name="Wink J."/>
        </authorList>
    </citation>
    <scope>NUCLEOTIDE SEQUENCE [LARGE SCALE GENOMIC DNA]</scope>
    <source>
        <strain evidence="4 5">4NS15</strain>
    </source>
</reference>
<comment type="caution">
    <text evidence="4">The sequence shown here is derived from an EMBL/GenBank/DDBJ whole genome shotgun (WGS) entry which is preliminary data.</text>
</comment>